<feature type="non-terminal residue" evidence="1">
    <location>
        <position position="50"/>
    </location>
</feature>
<comment type="caution">
    <text evidence="1">The sequence shown here is derived from an EMBL/GenBank/DDBJ whole genome shotgun (WGS) entry which is preliminary data.</text>
</comment>
<sequence length="50" mass="5968">MINNFSADYRKIVETLRIIEPKKNFLHQIRQPKLSERELIGIDFTAEYMG</sequence>
<gene>
    <name evidence="1" type="ORF">EZS27_026130</name>
</gene>
<organism evidence="1">
    <name type="scientific">termite gut metagenome</name>
    <dbReference type="NCBI Taxonomy" id="433724"/>
    <lineage>
        <taxon>unclassified sequences</taxon>
        <taxon>metagenomes</taxon>
        <taxon>organismal metagenomes</taxon>
    </lineage>
</organism>
<reference evidence="1" key="1">
    <citation type="submission" date="2019-03" db="EMBL/GenBank/DDBJ databases">
        <title>Single cell metagenomics reveals metabolic interactions within the superorganism composed of flagellate Streblomastix strix and complex community of Bacteroidetes bacteria on its surface.</title>
        <authorList>
            <person name="Treitli S.C."/>
            <person name="Kolisko M."/>
            <person name="Husnik F."/>
            <person name="Keeling P."/>
            <person name="Hampl V."/>
        </authorList>
    </citation>
    <scope>NUCLEOTIDE SEQUENCE</scope>
    <source>
        <strain evidence="1">STM</strain>
    </source>
</reference>
<name>A0A5J4QRM2_9ZZZZ</name>
<dbReference type="EMBL" id="SNRY01002547">
    <property type="protein sequence ID" value="KAA6324557.1"/>
    <property type="molecule type" value="Genomic_DNA"/>
</dbReference>
<dbReference type="AlphaFoldDB" id="A0A5J4QRM2"/>
<evidence type="ECO:0000313" key="1">
    <source>
        <dbReference type="EMBL" id="KAA6324557.1"/>
    </source>
</evidence>
<proteinExistence type="predicted"/>
<accession>A0A5J4QRM2</accession>
<protein>
    <submittedName>
        <fullName evidence="1">Uncharacterized protein</fullName>
    </submittedName>
</protein>